<dbReference type="EMBL" id="JBBUTG010000059">
    <property type="protein sequence ID" value="MEK8035048.1"/>
    <property type="molecule type" value="Genomic_DNA"/>
</dbReference>
<organism evidence="2 3">
    <name type="scientific">Ideonella lacteola</name>
    <dbReference type="NCBI Taxonomy" id="2984193"/>
    <lineage>
        <taxon>Bacteria</taxon>
        <taxon>Pseudomonadati</taxon>
        <taxon>Pseudomonadota</taxon>
        <taxon>Betaproteobacteria</taxon>
        <taxon>Burkholderiales</taxon>
        <taxon>Sphaerotilaceae</taxon>
        <taxon>Ideonella</taxon>
    </lineage>
</organism>
<feature type="domain" description="YcxB-like C-terminal" evidence="1">
    <location>
        <begin position="73"/>
        <end position="130"/>
    </location>
</feature>
<reference evidence="2 3" key="1">
    <citation type="submission" date="2024-04" db="EMBL/GenBank/DDBJ databases">
        <title>Novel species of the genus Ideonella isolated from streams.</title>
        <authorList>
            <person name="Lu H."/>
        </authorList>
    </citation>
    <scope>NUCLEOTIDE SEQUENCE [LARGE SCALE GENOMIC DNA]</scope>
    <source>
        <strain evidence="2 3">DXS29W</strain>
    </source>
</reference>
<dbReference type="Pfam" id="PF14317">
    <property type="entry name" value="YcxB"/>
    <property type="match status" value="1"/>
</dbReference>
<evidence type="ECO:0000313" key="3">
    <source>
        <dbReference type="Proteomes" id="UP001371218"/>
    </source>
</evidence>
<accession>A0ABU9BYI3</accession>
<dbReference type="Proteomes" id="UP001371218">
    <property type="component" value="Unassembled WGS sequence"/>
</dbReference>
<evidence type="ECO:0000313" key="2">
    <source>
        <dbReference type="EMBL" id="MEK8035048.1"/>
    </source>
</evidence>
<name>A0ABU9BYI3_9BURK</name>
<evidence type="ECO:0000259" key="1">
    <source>
        <dbReference type="Pfam" id="PF14317"/>
    </source>
</evidence>
<protein>
    <submittedName>
        <fullName evidence="2">YcxB family protein</fullName>
    </submittedName>
</protein>
<comment type="caution">
    <text evidence="2">The sequence shown here is derived from an EMBL/GenBank/DDBJ whole genome shotgun (WGS) entry which is preliminary data.</text>
</comment>
<dbReference type="InterPro" id="IPR025588">
    <property type="entry name" value="YcxB-like_C"/>
</dbReference>
<gene>
    <name evidence="2" type="ORF">AACH06_29885</name>
</gene>
<dbReference type="RefSeq" id="WP_341429483.1">
    <property type="nucleotide sequence ID" value="NZ_JBBUTG010000059.1"/>
</dbReference>
<keyword evidence="3" id="KW-1185">Reference proteome</keyword>
<sequence length="142" mass="15571">MLTVHVSYELTEYLQVLIDFLPLAKSRRAIAAGKRSTALAPLHWHERLLVRALGSVAFIVKSRLIGACTFTIGAQGITRASKRGLLEVPWSEVAQVHKLSSSYLVEKSNGAMPIPFRVFSGEQRQALESLAGPKLVAHHAET</sequence>
<proteinExistence type="predicted"/>